<sequence length="804" mass="90063">MSTTKISPRYAHTPGQTRLAYTPDGKSLITVGSDQLIRKFTIGSDDEPLSIEQHEDAITGIATSKDHFATCSEDATVNLFSLHDDDNISVRENTVLLTRCTLPIRDVAFSPDGAWVAVASDETVVKIINTSDMLRVIQLRNQSRSIKHVTFHPAGTVVCASCTDGIIYIYSLSTDEPTLLKKLDGVIPRVEPESDISCKALWHPDGRAFAYIVVISRGDWERQRVFKSGHNGDITDIAWSPNGAYLASAATDGKVVIWQCRGQTIVTTLNYRDIICLAWHPSQNVISFTSNQGHLYTIPQVLQPNHTPLPYGRAVHPCPLLEDQEDVTLLEPRDSPMQVDDVHVPDMELGNVSDSWIEDDDGAGYIPDLSTRKRHATDFDAPQFKRRAYGSVQANIHESFQPGSTPWRGSRRYLALNLTGVVWSVDQETHNTITVEFFDTGTHRGYHFTDHFKYDKACLDTYGAVYSSPAIGESGAIIHYRPNETWTEKQDWQVVLPRGEEITSLALSHTNIAACTSKGYARVYTLSGVPVRIYRQKHVPVVVCAAWKNYIMVVGNGPQKADGTTELIYNIEDVSADITCQSNDIVAIPSGGELKSLFFSENGDPMIYDSDGILLVLWRWRTPGYAKWVPLLDTNSMARRINKEESYWPVAVAQEKFHCIILKGGDKYPYFPRPLFSEFDLCVPTSERSDNPSSAIALEEGFVRNYTLYSLGEDALQSRARSIELTDMDVVKKEVAIDKILLQLINLATREDRAARALDLTTLLRKERSVDLAIKIAERNDKTLLAERMVEYRDGLREPDIEEL</sequence>
<dbReference type="PANTHER" id="PTHR19932">
    <property type="entry name" value="WD REPEAT AND HMG-BOX DNA BINDING PROTEIN"/>
    <property type="match status" value="1"/>
</dbReference>
<evidence type="ECO:0000259" key="8">
    <source>
        <dbReference type="Pfam" id="PF24817"/>
    </source>
</evidence>
<dbReference type="GO" id="GO:0000792">
    <property type="term" value="C:heterochromatin"/>
    <property type="evidence" value="ECO:0007669"/>
    <property type="project" value="EnsemblFungi"/>
</dbReference>
<comment type="subcellular location">
    <subcellularLocation>
        <location evidence="1">Nucleus</location>
    </subcellularLocation>
</comment>
<dbReference type="GO" id="GO:0006281">
    <property type="term" value="P:DNA repair"/>
    <property type="evidence" value="ECO:0007669"/>
    <property type="project" value="TreeGrafter"/>
</dbReference>
<organism evidence="9 10">
    <name type="scientific">Neolecta irregularis (strain DAH-3)</name>
    <dbReference type="NCBI Taxonomy" id="1198029"/>
    <lineage>
        <taxon>Eukaryota</taxon>
        <taxon>Fungi</taxon>
        <taxon>Dikarya</taxon>
        <taxon>Ascomycota</taxon>
        <taxon>Taphrinomycotina</taxon>
        <taxon>Neolectales</taxon>
        <taxon>Neolectaceae</taxon>
        <taxon>Neolecta</taxon>
    </lineage>
</organism>
<dbReference type="EMBL" id="LXFE01001036">
    <property type="protein sequence ID" value="OLL24004.1"/>
    <property type="molecule type" value="Genomic_DNA"/>
</dbReference>
<dbReference type="OMA" id="RYAHTNG"/>
<dbReference type="Pfam" id="PF24817">
    <property type="entry name" value="WD40_WDHD1_1st"/>
    <property type="match status" value="1"/>
</dbReference>
<keyword evidence="4" id="KW-0539">Nucleus</keyword>
<evidence type="ECO:0000313" key="9">
    <source>
        <dbReference type="EMBL" id="OLL24004.1"/>
    </source>
</evidence>
<protein>
    <submittedName>
        <fullName evidence="9">Minichromosome loss protein 1</fullName>
    </submittedName>
</protein>
<name>A0A1U7LMX4_NEOID</name>
<dbReference type="InterPro" id="IPR022100">
    <property type="entry name" value="WDHD1/CFT4_beta-prop_2nd"/>
</dbReference>
<dbReference type="PANTHER" id="PTHR19932:SF10">
    <property type="entry name" value="WD REPEAT AND HMG-BOX DNA-BINDING PROTEIN 1"/>
    <property type="match status" value="1"/>
</dbReference>
<comment type="caution">
    <text evidence="9">The sequence shown here is derived from an EMBL/GenBank/DDBJ whole genome shotgun (WGS) entry which is preliminary data.</text>
</comment>
<feature type="domain" description="WDHD1/CFT4 helical bundle" evidence="7">
    <location>
        <begin position="697"/>
        <end position="794"/>
    </location>
</feature>
<feature type="repeat" description="WD" evidence="5">
    <location>
        <begin position="227"/>
        <end position="268"/>
    </location>
</feature>
<keyword evidence="10" id="KW-1185">Reference proteome</keyword>
<dbReference type="Pfam" id="PF20946">
    <property type="entry name" value="Ctf4_C"/>
    <property type="match status" value="1"/>
</dbReference>
<dbReference type="GO" id="GO:0006335">
    <property type="term" value="P:DNA replication-dependent chromatin assembly"/>
    <property type="evidence" value="ECO:0007669"/>
    <property type="project" value="EnsemblFungi"/>
</dbReference>
<dbReference type="Proteomes" id="UP000186594">
    <property type="component" value="Unassembled WGS sequence"/>
</dbReference>
<feature type="domain" description="WDHD1/CFT4 second beta-propeller" evidence="6">
    <location>
        <begin position="398"/>
        <end position="684"/>
    </location>
</feature>
<accession>A0A1U7LMX4</accession>
<dbReference type="AlphaFoldDB" id="A0A1U7LMX4"/>
<dbReference type="GO" id="GO:0003682">
    <property type="term" value="F:chromatin binding"/>
    <property type="evidence" value="ECO:0007669"/>
    <property type="project" value="TreeGrafter"/>
</dbReference>
<feature type="domain" description="WDHD1 first WD40" evidence="8">
    <location>
        <begin position="9"/>
        <end position="295"/>
    </location>
</feature>
<dbReference type="InterPro" id="IPR001680">
    <property type="entry name" value="WD40_rpt"/>
</dbReference>
<evidence type="ECO:0000259" key="6">
    <source>
        <dbReference type="Pfam" id="PF12341"/>
    </source>
</evidence>
<evidence type="ECO:0000256" key="4">
    <source>
        <dbReference type="ARBA" id="ARBA00023242"/>
    </source>
</evidence>
<gene>
    <name evidence="9" type="ORF">NEOLI_001185</name>
</gene>
<keyword evidence="2 5" id="KW-0853">WD repeat</keyword>
<dbReference type="Pfam" id="PF12341">
    <property type="entry name" value="Mcl1_mid"/>
    <property type="match status" value="1"/>
</dbReference>
<evidence type="ECO:0000256" key="3">
    <source>
        <dbReference type="ARBA" id="ARBA00022737"/>
    </source>
</evidence>
<evidence type="ECO:0000256" key="5">
    <source>
        <dbReference type="PROSITE-ProRule" id="PRU00221"/>
    </source>
</evidence>
<dbReference type="Gene3D" id="2.130.10.10">
    <property type="entry name" value="YVTN repeat-like/Quinoprotein amine dehydrogenase"/>
    <property type="match status" value="3"/>
</dbReference>
<evidence type="ECO:0000259" key="7">
    <source>
        <dbReference type="Pfam" id="PF20946"/>
    </source>
</evidence>
<dbReference type="GO" id="GO:0005654">
    <property type="term" value="C:nucleoplasm"/>
    <property type="evidence" value="ECO:0007669"/>
    <property type="project" value="EnsemblFungi"/>
</dbReference>
<dbReference type="InterPro" id="IPR015943">
    <property type="entry name" value="WD40/YVTN_repeat-like_dom_sf"/>
</dbReference>
<dbReference type="PROSITE" id="PS50082">
    <property type="entry name" value="WD_REPEATS_2"/>
    <property type="match status" value="1"/>
</dbReference>
<dbReference type="OrthoDB" id="427368at2759"/>
<evidence type="ECO:0000313" key="10">
    <source>
        <dbReference type="Proteomes" id="UP000186594"/>
    </source>
</evidence>
<evidence type="ECO:0000256" key="1">
    <source>
        <dbReference type="ARBA" id="ARBA00004123"/>
    </source>
</evidence>
<reference evidence="9 10" key="1">
    <citation type="submission" date="2016-04" db="EMBL/GenBank/DDBJ databases">
        <title>Evolutionary innovation and constraint leading to complex multicellularity in the Ascomycota.</title>
        <authorList>
            <person name="Cisse O."/>
            <person name="Nguyen A."/>
            <person name="Hewitt D.A."/>
            <person name="Jedd G."/>
            <person name="Stajich J.E."/>
        </authorList>
    </citation>
    <scope>NUCLEOTIDE SEQUENCE [LARGE SCALE GENOMIC DNA]</scope>
    <source>
        <strain evidence="9 10">DAH-3</strain>
    </source>
</reference>
<keyword evidence="3" id="KW-0677">Repeat</keyword>
<dbReference type="SMART" id="SM00320">
    <property type="entry name" value="WD40"/>
    <property type="match status" value="7"/>
</dbReference>
<dbReference type="GO" id="GO:1903461">
    <property type="term" value="P:Okazaki fragment processing involved in mitotic DNA replication"/>
    <property type="evidence" value="ECO:0007669"/>
    <property type="project" value="EnsemblFungi"/>
</dbReference>
<dbReference type="GO" id="GO:0043596">
    <property type="term" value="C:nuclear replication fork"/>
    <property type="evidence" value="ECO:0007669"/>
    <property type="project" value="EnsemblFungi"/>
</dbReference>
<dbReference type="STRING" id="1198029.A0A1U7LMX4"/>
<dbReference type="SUPFAM" id="SSF50978">
    <property type="entry name" value="WD40 repeat-like"/>
    <property type="match status" value="1"/>
</dbReference>
<dbReference type="InterPro" id="IPR057646">
    <property type="entry name" value="WD40_WDHD1_1st"/>
</dbReference>
<proteinExistence type="predicted"/>
<dbReference type="InterPro" id="IPR036322">
    <property type="entry name" value="WD40_repeat_dom_sf"/>
</dbReference>
<dbReference type="SUPFAM" id="SSF82171">
    <property type="entry name" value="DPP6 N-terminal domain-like"/>
    <property type="match status" value="1"/>
</dbReference>
<evidence type="ECO:0000256" key="2">
    <source>
        <dbReference type="ARBA" id="ARBA00022574"/>
    </source>
</evidence>
<dbReference type="InterPro" id="IPR048591">
    <property type="entry name" value="WDHD1/CFT4_hel"/>
</dbReference>
<dbReference type="PROSITE" id="PS50294">
    <property type="entry name" value="WD_REPEATS_REGION"/>
    <property type="match status" value="1"/>
</dbReference>